<dbReference type="SFLD" id="SFLDS00019">
    <property type="entry name" value="Glutathione_Transferase_(cytos"/>
    <property type="match status" value="1"/>
</dbReference>
<dbReference type="PANTHER" id="PTHR43968:SF6">
    <property type="entry name" value="GLUTATHIONE S-TRANSFERASE OMEGA"/>
    <property type="match status" value="1"/>
</dbReference>
<dbReference type="Gene3D" id="1.20.1050.10">
    <property type="match status" value="1"/>
</dbReference>
<sequence>MSERLVLYAAKFSPYVESVELALAVVNAKYTTHDISLDDKPAWYTEKINPAGLVPAITYGGPVGSPENPSPEAFKLAESTVILTFIADLYPNSSLLPQDPKLRANAHFFIYQIVDKIVPTFREILIKQLPAERLLQAFEEVQRWMHPDHTKLIVGSDLTIADASFIPLAWRFEVLMKHDIGSYPAGEGIKAYKTYADDPKFARLRAYLAVVKARPDFQLFNDEAGLVKHSSRVNVLRAATV</sequence>
<dbReference type="CDD" id="cd00570">
    <property type="entry name" value="GST_N_family"/>
    <property type="match status" value="1"/>
</dbReference>
<dbReference type="InterPro" id="IPR050983">
    <property type="entry name" value="GST_Omega/HSP26"/>
</dbReference>
<dbReference type="Proteomes" id="UP001556367">
    <property type="component" value="Unassembled WGS sequence"/>
</dbReference>
<organism evidence="3 4">
    <name type="scientific">Hohenbuehelia grisea</name>
    <dbReference type="NCBI Taxonomy" id="104357"/>
    <lineage>
        <taxon>Eukaryota</taxon>
        <taxon>Fungi</taxon>
        <taxon>Dikarya</taxon>
        <taxon>Basidiomycota</taxon>
        <taxon>Agaricomycotina</taxon>
        <taxon>Agaricomycetes</taxon>
        <taxon>Agaricomycetidae</taxon>
        <taxon>Agaricales</taxon>
        <taxon>Pleurotineae</taxon>
        <taxon>Pleurotaceae</taxon>
        <taxon>Hohenbuehelia</taxon>
    </lineage>
</organism>
<reference evidence="4" key="1">
    <citation type="submission" date="2024-06" db="EMBL/GenBank/DDBJ databases">
        <title>Multi-omics analyses provide insights into the biosynthesis of the anticancer antibiotic pleurotin in Hohenbuehelia grisea.</title>
        <authorList>
            <person name="Weaver J.A."/>
            <person name="Alberti F."/>
        </authorList>
    </citation>
    <scope>NUCLEOTIDE SEQUENCE [LARGE SCALE GENOMIC DNA]</scope>
    <source>
        <strain evidence="4">T-177</strain>
    </source>
</reference>
<name>A0ABR3JQT0_9AGAR</name>
<dbReference type="SUPFAM" id="SSF52833">
    <property type="entry name" value="Thioredoxin-like"/>
    <property type="match status" value="1"/>
</dbReference>
<accession>A0ABR3JQT0</accession>
<dbReference type="Pfam" id="PF13417">
    <property type="entry name" value="GST_N_3"/>
    <property type="match status" value="1"/>
</dbReference>
<dbReference type="InterPro" id="IPR036249">
    <property type="entry name" value="Thioredoxin-like_sf"/>
</dbReference>
<dbReference type="InterPro" id="IPR036282">
    <property type="entry name" value="Glutathione-S-Trfase_C_sf"/>
</dbReference>
<evidence type="ECO:0000313" key="3">
    <source>
        <dbReference type="EMBL" id="KAL0957906.1"/>
    </source>
</evidence>
<dbReference type="PROSITE" id="PS50404">
    <property type="entry name" value="GST_NTER"/>
    <property type="match status" value="1"/>
</dbReference>
<feature type="domain" description="GST C-terminal" evidence="2">
    <location>
        <begin position="72"/>
        <end position="241"/>
    </location>
</feature>
<dbReference type="PANTHER" id="PTHR43968">
    <property type="match status" value="1"/>
</dbReference>
<dbReference type="InterPro" id="IPR010987">
    <property type="entry name" value="Glutathione-S-Trfase_C-like"/>
</dbReference>
<dbReference type="Gene3D" id="3.40.30.10">
    <property type="entry name" value="Glutaredoxin"/>
    <property type="match status" value="1"/>
</dbReference>
<proteinExistence type="predicted"/>
<evidence type="ECO:0008006" key="5">
    <source>
        <dbReference type="Google" id="ProtNLM"/>
    </source>
</evidence>
<dbReference type="InterPro" id="IPR040079">
    <property type="entry name" value="Glutathione_S-Trfase"/>
</dbReference>
<feature type="domain" description="GST N-terminal" evidence="1">
    <location>
        <begin position="3"/>
        <end position="94"/>
    </location>
</feature>
<protein>
    <recommendedName>
        <fullName evidence="5">Glutathione S-transferase</fullName>
    </recommendedName>
</protein>
<dbReference type="PROSITE" id="PS50405">
    <property type="entry name" value="GST_CTER"/>
    <property type="match status" value="1"/>
</dbReference>
<comment type="caution">
    <text evidence="3">The sequence shown here is derived from an EMBL/GenBank/DDBJ whole genome shotgun (WGS) entry which is preliminary data.</text>
</comment>
<keyword evidence="4" id="KW-1185">Reference proteome</keyword>
<dbReference type="SFLD" id="SFLDG00358">
    <property type="entry name" value="Main_(cytGST)"/>
    <property type="match status" value="1"/>
</dbReference>
<dbReference type="InterPro" id="IPR004045">
    <property type="entry name" value="Glutathione_S-Trfase_N"/>
</dbReference>
<evidence type="ECO:0000259" key="1">
    <source>
        <dbReference type="PROSITE" id="PS50404"/>
    </source>
</evidence>
<evidence type="ECO:0000259" key="2">
    <source>
        <dbReference type="PROSITE" id="PS50405"/>
    </source>
</evidence>
<gene>
    <name evidence="3" type="ORF">HGRIS_000087</name>
</gene>
<evidence type="ECO:0000313" key="4">
    <source>
        <dbReference type="Proteomes" id="UP001556367"/>
    </source>
</evidence>
<dbReference type="SUPFAM" id="SSF47616">
    <property type="entry name" value="GST C-terminal domain-like"/>
    <property type="match status" value="1"/>
</dbReference>
<dbReference type="EMBL" id="JASNQZ010000004">
    <property type="protein sequence ID" value="KAL0957906.1"/>
    <property type="molecule type" value="Genomic_DNA"/>
</dbReference>